<dbReference type="STRING" id="1219011.GCA_001895045_03730"/>
<dbReference type="NCBIfam" id="TIGR01683">
    <property type="entry name" value="thiS"/>
    <property type="match status" value="1"/>
</dbReference>
<proteinExistence type="predicted"/>
<accession>A0A2X4UQE9</accession>
<dbReference type="InterPro" id="IPR012675">
    <property type="entry name" value="Beta-grasp_dom_sf"/>
</dbReference>
<dbReference type="Pfam" id="PF02597">
    <property type="entry name" value="ThiS"/>
    <property type="match status" value="1"/>
</dbReference>
<gene>
    <name evidence="1" type="ORF">NCTC10994_03428</name>
</gene>
<dbReference type="SUPFAM" id="SSF54285">
    <property type="entry name" value="MoaD/ThiS"/>
    <property type="match status" value="1"/>
</dbReference>
<dbReference type="Gene3D" id="3.10.20.30">
    <property type="match status" value="1"/>
</dbReference>
<dbReference type="AlphaFoldDB" id="A0A2X4UQE9"/>
<dbReference type="EMBL" id="LS483468">
    <property type="protein sequence ID" value="SQI36842.1"/>
    <property type="molecule type" value="Genomic_DNA"/>
</dbReference>
<dbReference type="PANTHER" id="PTHR34472">
    <property type="entry name" value="SULFUR CARRIER PROTEIN THIS"/>
    <property type="match status" value="1"/>
</dbReference>
<dbReference type="InterPro" id="IPR010035">
    <property type="entry name" value="Thi_S"/>
</dbReference>
<dbReference type="Proteomes" id="UP000249091">
    <property type="component" value="Chromosome 1"/>
</dbReference>
<reference evidence="1 2" key="1">
    <citation type="submission" date="2018-06" db="EMBL/GenBank/DDBJ databases">
        <authorList>
            <consortium name="Pathogen Informatics"/>
            <person name="Doyle S."/>
        </authorList>
    </citation>
    <scope>NUCLEOTIDE SEQUENCE [LARGE SCALE GENOMIC DNA]</scope>
    <source>
        <strain evidence="1 2">NCTC10994</strain>
    </source>
</reference>
<dbReference type="CDD" id="cd00565">
    <property type="entry name" value="Ubl_ThiS"/>
    <property type="match status" value="1"/>
</dbReference>
<dbReference type="InterPro" id="IPR003749">
    <property type="entry name" value="ThiS/MoaD-like"/>
</dbReference>
<dbReference type="InterPro" id="IPR016155">
    <property type="entry name" value="Mopterin_synth/thiamin_S_b"/>
</dbReference>
<name>A0A2X4UQE9_9NOCA</name>
<dbReference type="RefSeq" id="WP_072703950.1">
    <property type="nucleotide sequence ID" value="NZ_JAFBBL010000001.1"/>
</dbReference>
<protein>
    <submittedName>
        <fullName evidence="1">Thiamine biosynthesis protein ThiS</fullName>
    </submittedName>
</protein>
<keyword evidence="2" id="KW-1185">Reference proteome</keyword>
<dbReference type="KEGG" id="rcr:NCTC10994_03428"/>
<evidence type="ECO:0000313" key="1">
    <source>
        <dbReference type="EMBL" id="SQI36842.1"/>
    </source>
</evidence>
<evidence type="ECO:0000313" key="2">
    <source>
        <dbReference type="Proteomes" id="UP000249091"/>
    </source>
</evidence>
<organism evidence="1 2">
    <name type="scientific">Rhodococcus coprophilus</name>
    <dbReference type="NCBI Taxonomy" id="38310"/>
    <lineage>
        <taxon>Bacteria</taxon>
        <taxon>Bacillati</taxon>
        <taxon>Actinomycetota</taxon>
        <taxon>Actinomycetes</taxon>
        <taxon>Mycobacteriales</taxon>
        <taxon>Nocardiaceae</taxon>
        <taxon>Rhodococcus</taxon>
    </lineage>
</organism>
<dbReference type="PANTHER" id="PTHR34472:SF1">
    <property type="entry name" value="SULFUR CARRIER PROTEIN THIS"/>
    <property type="match status" value="1"/>
</dbReference>
<sequence length="71" mass="7469">MTNRTPVGVTVNGEDKDFAVAPTMSELLSEMGLPEKGIAVAVDGVVFPRSRWAEQVTPGARIEILTAVQGG</sequence>